<keyword evidence="2" id="KW-1133">Transmembrane helix</keyword>
<evidence type="ECO:0000313" key="4">
    <source>
        <dbReference type="EMBL" id="MBO8223279.1"/>
    </source>
</evidence>
<protein>
    <submittedName>
        <fullName evidence="4">Sugar transferase</fullName>
    </submittedName>
</protein>
<gene>
    <name evidence="4" type="ORF">HA142_07105</name>
</gene>
<dbReference type="PANTHER" id="PTHR30576:SF0">
    <property type="entry name" value="UNDECAPRENYL-PHOSPHATE N-ACETYLGALACTOSAMINYL 1-PHOSPHATE TRANSFERASE-RELATED"/>
    <property type="match status" value="1"/>
</dbReference>
<evidence type="ECO:0000259" key="3">
    <source>
        <dbReference type="Pfam" id="PF02397"/>
    </source>
</evidence>
<comment type="caution">
    <text evidence="4">The sequence shown here is derived from an EMBL/GenBank/DDBJ whole genome shotgun (WGS) entry which is preliminary data.</text>
</comment>
<sequence length="262" mass="30363">MLKDKKNINYDGIIIDDNLKDVNTLEFKNNILLSNWLGKYLQKYPVDLISNLFFLDKSSFASNSLMQLRIKEVFEKLISMSLIIIFSPLILISSIFIYLEDGLPIFYSQNRNGLFNKKIKITKLRTMKNNAEKDGVQWSKKNDKRITKIGSFIRKIRVDELPQLISVLKGEMSLIGPRPERPEIDLMLSKEIQNYNIRYNLKPGLSGWAQVNYPYGASIQDAKNKLSYDLYYVKNFSNLLDIKILFMTIKLVFNAKGAIAKK</sequence>
<evidence type="ECO:0000256" key="1">
    <source>
        <dbReference type="ARBA" id="ARBA00006464"/>
    </source>
</evidence>
<accession>A0A8I2BKQ9</accession>
<proteinExistence type="inferred from homology"/>
<evidence type="ECO:0000313" key="5">
    <source>
        <dbReference type="Proteomes" id="UP000666562"/>
    </source>
</evidence>
<keyword evidence="2" id="KW-0472">Membrane</keyword>
<keyword evidence="4" id="KW-0808">Transferase</keyword>
<evidence type="ECO:0000256" key="2">
    <source>
        <dbReference type="SAM" id="Phobius"/>
    </source>
</evidence>
<keyword evidence="2" id="KW-0812">Transmembrane</keyword>
<dbReference type="EMBL" id="JAAORC010000002">
    <property type="protein sequence ID" value="MBO8223279.1"/>
    <property type="molecule type" value="Genomic_DNA"/>
</dbReference>
<comment type="similarity">
    <text evidence="1">Belongs to the bacterial sugar transferase family.</text>
</comment>
<dbReference type="PANTHER" id="PTHR30576">
    <property type="entry name" value="COLANIC BIOSYNTHESIS UDP-GLUCOSE LIPID CARRIER TRANSFERASE"/>
    <property type="match status" value="1"/>
</dbReference>
<dbReference type="GO" id="GO:0016780">
    <property type="term" value="F:phosphotransferase activity, for other substituted phosphate groups"/>
    <property type="evidence" value="ECO:0007669"/>
    <property type="project" value="TreeGrafter"/>
</dbReference>
<dbReference type="Proteomes" id="UP000666562">
    <property type="component" value="Unassembled WGS sequence"/>
</dbReference>
<name>A0A8I2BKQ9_PROMR</name>
<dbReference type="Pfam" id="PF02397">
    <property type="entry name" value="Bac_transf"/>
    <property type="match status" value="1"/>
</dbReference>
<organism evidence="4 5">
    <name type="scientific">Prochlorococcus marinus str. XMU1401</name>
    <dbReference type="NCBI Taxonomy" id="2052594"/>
    <lineage>
        <taxon>Bacteria</taxon>
        <taxon>Bacillati</taxon>
        <taxon>Cyanobacteriota</taxon>
        <taxon>Cyanophyceae</taxon>
        <taxon>Synechococcales</taxon>
        <taxon>Prochlorococcaceae</taxon>
        <taxon>Prochlorococcus</taxon>
    </lineage>
</organism>
<feature type="transmembrane region" description="Helical" evidence="2">
    <location>
        <begin position="77"/>
        <end position="99"/>
    </location>
</feature>
<dbReference type="InterPro" id="IPR003362">
    <property type="entry name" value="Bact_transf"/>
</dbReference>
<reference evidence="4" key="1">
    <citation type="submission" date="2020-03" db="EMBL/GenBank/DDBJ databases">
        <title>Genome differentiation and subclade ecological adaptation of Prochlorococcus HLII clade in the global ocean.</title>
        <authorList>
            <person name="Yan W."/>
            <person name="Fen X."/>
            <person name="Zhang W."/>
        </authorList>
    </citation>
    <scope>NUCLEOTIDE SEQUENCE</scope>
    <source>
        <strain evidence="4">XMU1401</strain>
    </source>
</reference>
<feature type="domain" description="Bacterial sugar transferase" evidence="3">
    <location>
        <begin position="71"/>
        <end position="253"/>
    </location>
</feature>
<dbReference type="AlphaFoldDB" id="A0A8I2BKQ9"/>
<dbReference type="RefSeq" id="WP_157806754.1">
    <property type="nucleotide sequence ID" value="NZ_JAAORC010000002.1"/>
</dbReference>